<keyword evidence="3 9" id="KW-0812">Transmembrane</keyword>
<dbReference type="Gene3D" id="2.10.25.10">
    <property type="entry name" value="Laminin"/>
    <property type="match status" value="2"/>
</dbReference>
<keyword evidence="4" id="KW-0677">Repeat</keyword>
<feature type="transmembrane region" description="Helical" evidence="9">
    <location>
        <begin position="320"/>
        <end position="343"/>
    </location>
</feature>
<evidence type="ECO:0000256" key="3">
    <source>
        <dbReference type="ARBA" id="ARBA00022692"/>
    </source>
</evidence>
<dbReference type="InterPro" id="IPR000742">
    <property type="entry name" value="EGF"/>
</dbReference>
<evidence type="ECO:0000259" key="11">
    <source>
        <dbReference type="PROSITE" id="PS50261"/>
    </source>
</evidence>
<evidence type="ECO:0000313" key="13">
    <source>
        <dbReference type="Proteomes" id="UP001497482"/>
    </source>
</evidence>
<organism evidence="12 13">
    <name type="scientific">Knipowitschia caucasica</name>
    <name type="common">Caucasian dwarf goby</name>
    <name type="synonym">Pomatoschistus caucasicus</name>
    <dbReference type="NCBI Taxonomy" id="637954"/>
    <lineage>
        <taxon>Eukaryota</taxon>
        <taxon>Metazoa</taxon>
        <taxon>Chordata</taxon>
        <taxon>Craniata</taxon>
        <taxon>Vertebrata</taxon>
        <taxon>Euteleostomi</taxon>
        <taxon>Actinopterygii</taxon>
        <taxon>Neopterygii</taxon>
        <taxon>Teleostei</taxon>
        <taxon>Neoteleostei</taxon>
        <taxon>Acanthomorphata</taxon>
        <taxon>Gobiaria</taxon>
        <taxon>Gobiiformes</taxon>
        <taxon>Gobioidei</taxon>
        <taxon>Gobiidae</taxon>
        <taxon>Gobiinae</taxon>
        <taxon>Knipowitschia</taxon>
    </lineage>
</organism>
<evidence type="ECO:0000256" key="2">
    <source>
        <dbReference type="ARBA" id="ARBA00022536"/>
    </source>
</evidence>
<feature type="transmembrane region" description="Helical" evidence="9">
    <location>
        <begin position="383"/>
        <end position="407"/>
    </location>
</feature>
<dbReference type="AlphaFoldDB" id="A0AAV2IYZ8"/>
<feature type="domain" description="G-protein coupled receptors family 2 profile 2" evidence="11">
    <location>
        <begin position="318"/>
        <end position="459"/>
    </location>
</feature>
<dbReference type="SUPFAM" id="SSF57184">
    <property type="entry name" value="Growth factor receptor domain"/>
    <property type="match status" value="1"/>
</dbReference>
<sequence>MENRTLCGSNGKCINEPGSFICECFPGYRLDPGLDPYLYDPCPDIDECSENPDICIPLSFCVNKPGTYTCACSDRYFPSTGIIWTQDTVCETVETVLNKPHQFEKLTKEKAFFAKMDRQLKENSGKPIHEVSVGNAFSTVMEVAGVGPYIDPPKVSSAGDGETGSIILDLAEGLVAALLVDKEEQTAIAIKTPTLDLDVVFLGPNDIKPSGFSLVADGVTVAINLEQVANNNNGSAAVAFMKLKGLENLLTHLFFETENLTDFGSDIFSVSLPTMSNTNLSDPVNFTVQHTKTLPESGLMTCTYWVSDKSPPPESDFLDWLNRICVSIGLFFFALAILTFLLCSWNPKINNTARLHLCINLGLSHLLLLFNESFFVDKLACKAIAGILHFLVVSSFVWMLLEAVQLYMLVRRLNKVQVIERDGLPQYVLYPVGYGVPVVVVGVSALVYHPGYGGTEAGA</sequence>
<dbReference type="Proteomes" id="UP001497482">
    <property type="component" value="Chromosome 1"/>
</dbReference>
<evidence type="ECO:0000313" key="12">
    <source>
        <dbReference type="EMBL" id="CAL1568887.1"/>
    </source>
</evidence>
<dbReference type="PROSITE" id="PS50026">
    <property type="entry name" value="EGF_3"/>
    <property type="match status" value="1"/>
</dbReference>
<comment type="subcellular location">
    <subcellularLocation>
        <location evidence="1">Membrane</location>
        <topology evidence="1">Multi-pass membrane protein</topology>
    </subcellularLocation>
</comment>
<dbReference type="GO" id="GO:0005509">
    <property type="term" value="F:calcium ion binding"/>
    <property type="evidence" value="ECO:0007669"/>
    <property type="project" value="InterPro"/>
</dbReference>
<feature type="transmembrane region" description="Helical" evidence="9">
    <location>
        <begin position="427"/>
        <end position="448"/>
    </location>
</feature>
<dbReference type="PANTHER" id="PTHR12011:SF469">
    <property type="entry name" value="ADHESION G PROTEIN-COUPLED RECEPTOR E1-RELATED"/>
    <property type="match status" value="1"/>
</dbReference>
<name>A0AAV2IYZ8_KNICA</name>
<dbReference type="EMBL" id="OZ035823">
    <property type="protein sequence ID" value="CAL1568887.1"/>
    <property type="molecule type" value="Genomic_DNA"/>
</dbReference>
<dbReference type="PROSITE" id="PS00010">
    <property type="entry name" value="ASX_HYDROXYL"/>
    <property type="match status" value="1"/>
</dbReference>
<dbReference type="Gene3D" id="1.20.1070.10">
    <property type="entry name" value="Rhodopsin 7-helix transmembrane proteins"/>
    <property type="match status" value="1"/>
</dbReference>
<protein>
    <submittedName>
        <fullName evidence="12">Uncharacterized protein</fullName>
    </submittedName>
</protein>
<feature type="domain" description="EGF-like" evidence="10">
    <location>
        <begin position="44"/>
        <end position="82"/>
    </location>
</feature>
<dbReference type="InterPro" id="IPR049883">
    <property type="entry name" value="NOTCH1_EGF-like"/>
</dbReference>
<dbReference type="InterPro" id="IPR018097">
    <property type="entry name" value="EGF_Ca-bd_CS"/>
</dbReference>
<dbReference type="InterPro" id="IPR017981">
    <property type="entry name" value="GPCR_2-like_7TM"/>
</dbReference>
<evidence type="ECO:0000256" key="9">
    <source>
        <dbReference type="SAM" id="Phobius"/>
    </source>
</evidence>
<evidence type="ECO:0000256" key="4">
    <source>
        <dbReference type="ARBA" id="ARBA00022737"/>
    </source>
</evidence>
<dbReference type="GO" id="GO:0005886">
    <property type="term" value="C:plasma membrane"/>
    <property type="evidence" value="ECO:0007669"/>
    <property type="project" value="TreeGrafter"/>
</dbReference>
<evidence type="ECO:0000256" key="5">
    <source>
        <dbReference type="ARBA" id="ARBA00022989"/>
    </source>
</evidence>
<proteinExistence type="predicted"/>
<dbReference type="GO" id="GO:0004930">
    <property type="term" value="F:G protein-coupled receptor activity"/>
    <property type="evidence" value="ECO:0007669"/>
    <property type="project" value="InterPro"/>
</dbReference>
<gene>
    <name evidence="12" type="ORF">KC01_LOCUS1419</name>
</gene>
<dbReference type="GO" id="GO:0007189">
    <property type="term" value="P:adenylate cyclase-activating G protein-coupled receptor signaling pathway"/>
    <property type="evidence" value="ECO:0007669"/>
    <property type="project" value="TreeGrafter"/>
</dbReference>
<evidence type="ECO:0000256" key="6">
    <source>
        <dbReference type="ARBA" id="ARBA00023136"/>
    </source>
</evidence>
<dbReference type="Pfam" id="PF00002">
    <property type="entry name" value="7tm_2"/>
    <property type="match status" value="1"/>
</dbReference>
<dbReference type="PROSITE" id="PS01187">
    <property type="entry name" value="EGF_CA"/>
    <property type="match status" value="1"/>
</dbReference>
<keyword evidence="5 9" id="KW-1133">Transmembrane helix</keyword>
<dbReference type="PANTHER" id="PTHR12011">
    <property type="entry name" value="ADHESION G-PROTEIN COUPLED RECEPTOR"/>
    <property type="match status" value="1"/>
</dbReference>
<dbReference type="InterPro" id="IPR001881">
    <property type="entry name" value="EGF-like_Ca-bd_dom"/>
</dbReference>
<evidence type="ECO:0000256" key="7">
    <source>
        <dbReference type="ARBA" id="ARBA00023157"/>
    </source>
</evidence>
<dbReference type="CDD" id="cd00054">
    <property type="entry name" value="EGF_CA"/>
    <property type="match status" value="2"/>
</dbReference>
<dbReference type="PROSITE" id="PS50261">
    <property type="entry name" value="G_PROTEIN_RECEP_F2_4"/>
    <property type="match status" value="1"/>
</dbReference>
<dbReference type="Pfam" id="PF07645">
    <property type="entry name" value="EGF_CA"/>
    <property type="match status" value="2"/>
</dbReference>
<evidence type="ECO:0000256" key="1">
    <source>
        <dbReference type="ARBA" id="ARBA00004141"/>
    </source>
</evidence>
<evidence type="ECO:0000256" key="8">
    <source>
        <dbReference type="PROSITE-ProRule" id="PRU00076"/>
    </source>
</evidence>
<dbReference type="GO" id="GO:0007166">
    <property type="term" value="P:cell surface receptor signaling pathway"/>
    <property type="evidence" value="ECO:0007669"/>
    <property type="project" value="InterPro"/>
</dbReference>
<keyword evidence="13" id="KW-1185">Reference proteome</keyword>
<dbReference type="SMART" id="SM00179">
    <property type="entry name" value="EGF_CA"/>
    <property type="match status" value="2"/>
</dbReference>
<feature type="transmembrane region" description="Helical" evidence="9">
    <location>
        <begin position="355"/>
        <end position="371"/>
    </location>
</feature>
<dbReference type="InterPro" id="IPR009030">
    <property type="entry name" value="Growth_fac_rcpt_cys_sf"/>
</dbReference>
<dbReference type="InterPro" id="IPR000152">
    <property type="entry name" value="EGF-type_Asp/Asn_hydroxyl_site"/>
</dbReference>
<keyword evidence="7" id="KW-1015">Disulfide bond</keyword>
<reference evidence="12 13" key="1">
    <citation type="submission" date="2024-04" db="EMBL/GenBank/DDBJ databases">
        <authorList>
            <person name="Waldvogel A.-M."/>
            <person name="Schoenle A."/>
        </authorList>
    </citation>
    <scope>NUCLEOTIDE SEQUENCE [LARGE SCALE GENOMIC DNA]</scope>
</reference>
<keyword evidence="6 9" id="KW-0472">Membrane</keyword>
<accession>A0AAV2IYZ8</accession>
<keyword evidence="2 8" id="KW-0245">EGF-like domain</keyword>
<evidence type="ECO:0000259" key="10">
    <source>
        <dbReference type="PROSITE" id="PS50026"/>
    </source>
</evidence>
<comment type="caution">
    <text evidence="8">Lacks conserved residue(s) required for the propagation of feature annotation.</text>
</comment>
<dbReference type="InterPro" id="IPR000832">
    <property type="entry name" value="GPCR_2_secretin-like"/>
</dbReference>